<evidence type="ECO:0000256" key="7">
    <source>
        <dbReference type="HAMAP-Rule" id="MF_01215"/>
    </source>
</evidence>
<keyword evidence="3 7" id="KW-0210">Decarboxylase</keyword>
<dbReference type="Gene3D" id="3.20.20.70">
    <property type="entry name" value="Aldolase class I"/>
    <property type="match status" value="1"/>
</dbReference>
<evidence type="ECO:0000256" key="4">
    <source>
        <dbReference type="ARBA" id="ARBA00022975"/>
    </source>
</evidence>
<dbReference type="InterPro" id="IPR011995">
    <property type="entry name" value="OMPdecase_type-2"/>
</dbReference>
<dbReference type="SUPFAM" id="SSF51366">
    <property type="entry name" value="Ribulose-phoshate binding barrel"/>
    <property type="match status" value="1"/>
</dbReference>
<dbReference type="InterPro" id="IPR013785">
    <property type="entry name" value="Aldolase_TIM"/>
</dbReference>
<keyword evidence="5 7" id="KW-0456">Lyase</keyword>
<dbReference type="InterPro" id="IPR018089">
    <property type="entry name" value="OMPdecase_AS"/>
</dbReference>
<dbReference type="NCBIfam" id="TIGR02127">
    <property type="entry name" value="pyrF_sub2"/>
    <property type="match status" value="1"/>
</dbReference>
<keyword evidence="4 7" id="KW-0665">Pyrimidine biosynthesis</keyword>
<dbReference type="AlphaFoldDB" id="A0A934QZJ4"/>
<name>A0A934QZJ4_9PSEU</name>
<dbReference type="RefSeq" id="WP_200323709.1">
    <property type="nucleotide sequence ID" value="NZ_JAENJH010000009.1"/>
</dbReference>
<evidence type="ECO:0000259" key="8">
    <source>
        <dbReference type="SMART" id="SM00934"/>
    </source>
</evidence>
<evidence type="ECO:0000313" key="10">
    <source>
        <dbReference type="Proteomes" id="UP000635245"/>
    </source>
</evidence>
<dbReference type="Proteomes" id="UP000635245">
    <property type="component" value="Unassembled WGS sequence"/>
</dbReference>
<comment type="similarity">
    <text evidence="2 7">Belongs to the OMP decarboxylase family. Type 2 subfamily.</text>
</comment>
<dbReference type="CDD" id="cd04725">
    <property type="entry name" value="OMP_decarboxylase_like"/>
    <property type="match status" value="1"/>
</dbReference>
<evidence type="ECO:0000256" key="6">
    <source>
        <dbReference type="ARBA" id="ARBA00049157"/>
    </source>
</evidence>
<gene>
    <name evidence="7 9" type="primary">pyrF</name>
    <name evidence="9" type="ORF">JHE00_27815</name>
</gene>
<reference evidence="9" key="1">
    <citation type="submission" date="2020-12" db="EMBL/GenBank/DDBJ databases">
        <title>Prauserella sp. ASG 168, a novel actinomycete isolated from cave rock.</title>
        <authorList>
            <person name="Suriyachadkun C."/>
        </authorList>
    </citation>
    <scope>NUCLEOTIDE SEQUENCE</scope>
    <source>
        <strain evidence="9">ASG 168</strain>
    </source>
</reference>
<comment type="catalytic activity">
    <reaction evidence="6 7">
        <text>orotidine 5'-phosphate + H(+) = UMP + CO2</text>
        <dbReference type="Rhea" id="RHEA:11596"/>
        <dbReference type="ChEBI" id="CHEBI:15378"/>
        <dbReference type="ChEBI" id="CHEBI:16526"/>
        <dbReference type="ChEBI" id="CHEBI:57538"/>
        <dbReference type="ChEBI" id="CHEBI:57865"/>
        <dbReference type="EC" id="4.1.1.23"/>
    </reaction>
</comment>
<protein>
    <recommendedName>
        <fullName evidence="7">Orotidine 5'-phosphate decarboxylase</fullName>
        <ecNumber evidence="7">4.1.1.23</ecNumber>
    </recommendedName>
    <alternativeName>
        <fullName evidence="7">OMP decarboxylase</fullName>
        <shortName evidence="7">OMPDCase</shortName>
        <shortName evidence="7">OMPdecase</shortName>
    </alternativeName>
</protein>
<dbReference type="EMBL" id="JAENJH010000009">
    <property type="protein sequence ID" value="MBK1788153.1"/>
    <property type="molecule type" value="Genomic_DNA"/>
</dbReference>
<comment type="pathway">
    <text evidence="1 7">Pyrimidine metabolism; UMP biosynthesis via de novo pathway; UMP from orotate: step 2/2.</text>
</comment>
<dbReference type="GO" id="GO:0004590">
    <property type="term" value="F:orotidine-5'-phosphate decarboxylase activity"/>
    <property type="evidence" value="ECO:0007669"/>
    <property type="project" value="UniProtKB-UniRule"/>
</dbReference>
<dbReference type="EC" id="4.1.1.23" evidence="7"/>
<dbReference type="InterPro" id="IPR011060">
    <property type="entry name" value="RibuloseP-bd_barrel"/>
</dbReference>
<dbReference type="GO" id="GO:0006207">
    <property type="term" value="P:'de novo' pyrimidine nucleobase biosynthetic process"/>
    <property type="evidence" value="ECO:0007669"/>
    <property type="project" value="InterPro"/>
</dbReference>
<feature type="domain" description="Orotidine 5'-phosphate decarboxylase" evidence="8">
    <location>
        <begin position="21"/>
        <end position="266"/>
    </location>
</feature>
<dbReference type="GO" id="GO:0044205">
    <property type="term" value="P:'de novo' UMP biosynthetic process"/>
    <property type="evidence" value="ECO:0007669"/>
    <property type="project" value="UniProtKB-UniRule"/>
</dbReference>
<evidence type="ECO:0000256" key="5">
    <source>
        <dbReference type="ARBA" id="ARBA00023239"/>
    </source>
</evidence>
<dbReference type="Pfam" id="PF00215">
    <property type="entry name" value="OMPdecase"/>
    <property type="match status" value="1"/>
</dbReference>
<feature type="active site" description="Proton donor" evidence="7">
    <location>
        <position position="100"/>
    </location>
</feature>
<keyword evidence="10" id="KW-1185">Reference proteome</keyword>
<evidence type="ECO:0000256" key="3">
    <source>
        <dbReference type="ARBA" id="ARBA00022793"/>
    </source>
</evidence>
<dbReference type="PANTHER" id="PTHR43375:SF1">
    <property type="entry name" value="OROTIDINE 5'-PHOSPHATE DECARBOXYLASE"/>
    <property type="match status" value="1"/>
</dbReference>
<dbReference type="PROSITE" id="PS00156">
    <property type="entry name" value="OMPDECASE"/>
    <property type="match status" value="1"/>
</dbReference>
<dbReference type="SMART" id="SM00934">
    <property type="entry name" value="OMPdecase"/>
    <property type="match status" value="1"/>
</dbReference>
<proteinExistence type="inferred from homology"/>
<accession>A0A934QZJ4</accession>
<evidence type="ECO:0000256" key="1">
    <source>
        <dbReference type="ARBA" id="ARBA00004861"/>
    </source>
</evidence>
<dbReference type="HAMAP" id="MF_01215">
    <property type="entry name" value="OMPdecase_type2"/>
    <property type="match status" value="1"/>
</dbReference>
<evidence type="ECO:0000313" key="9">
    <source>
        <dbReference type="EMBL" id="MBK1788153.1"/>
    </source>
</evidence>
<organism evidence="9 10">
    <name type="scientific">Prauserella cavernicola</name>
    <dbReference type="NCBI Taxonomy" id="2800127"/>
    <lineage>
        <taxon>Bacteria</taxon>
        <taxon>Bacillati</taxon>
        <taxon>Actinomycetota</taxon>
        <taxon>Actinomycetes</taxon>
        <taxon>Pseudonocardiales</taxon>
        <taxon>Pseudonocardiaceae</taxon>
        <taxon>Prauserella</taxon>
    </lineage>
</organism>
<comment type="caution">
    <text evidence="9">The sequence shown here is derived from an EMBL/GenBank/DDBJ whole genome shotgun (WGS) entry which is preliminary data.</text>
</comment>
<dbReference type="InterPro" id="IPR001754">
    <property type="entry name" value="OMPdeCOase_dom"/>
</dbReference>
<evidence type="ECO:0000256" key="2">
    <source>
        <dbReference type="ARBA" id="ARBA00008847"/>
    </source>
</evidence>
<sequence length="279" mass="28599">MTVVREAFGARLSRAVARRGPLCAGVDPHPELLRAWGLTPDARGLETFALSATEALAEHVAILKPQSAFFEAYGSKGVAVLERVLEHARQAGTLVLLDVKRGDIGSTMVAYAQAYLGDGSPLAADAITVSPYLGFGALEPALTLAEATGRGVFVLARTSNPEGESLQRADSGGRTVAQSVVDEAAARNAGVEPLGGVGLVVGATIEPGGLDLTGLNGPILAPGFGAQGAEATDLAPLFGDSLPNVLAASSRGLLRQGPDPAALRAAVLRTQDELKHVLR</sequence>
<dbReference type="PANTHER" id="PTHR43375">
    <property type="entry name" value="OROTIDINE 5'-PHOSPHATE DECARBOXYLASE"/>
    <property type="match status" value="1"/>
</dbReference>